<evidence type="ECO:0000313" key="5">
    <source>
        <dbReference type="EMBL" id="TKV80128.1"/>
    </source>
</evidence>
<dbReference type="SUPFAM" id="SSF103088">
    <property type="entry name" value="OmpA-like"/>
    <property type="match status" value="1"/>
</dbReference>
<dbReference type="InterPro" id="IPR036737">
    <property type="entry name" value="OmpA-like_sf"/>
</dbReference>
<reference evidence="5 6" key="1">
    <citation type="submission" date="2019-05" db="EMBL/GenBank/DDBJ databases">
        <title>Draft Genome of Bradyrhizobium elkanii strain SEMIA 938, Used in Commercial Inoculants for Lupinus spp. in Brazil.</title>
        <authorList>
            <person name="Hungria M."/>
            <person name="Delamuta J.R.M."/>
            <person name="Ribeiro R.A."/>
            <person name="Nogueira M.A."/>
        </authorList>
    </citation>
    <scope>NUCLEOTIDE SEQUENCE [LARGE SCALE GENOMIC DNA]</scope>
    <source>
        <strain evidence="5 6">Semia 938</strain>
    </source>
</reference>
<sequence>MTYHETTNELGSEGSADTHGEGENYFISMTDMMVGMLFIFIIMLMSFALLFRQQTDVQVAKTKVQSKKIEVAESVGRELDQTELRIRKRLDEIREASELRLRLLTEVRDQLSREGLTVEISPSGDVLRLTEAAVQFPVNNFALLGDAKKNVGKIARVLARVLPGYSICPRSRPKSPCRSSDQASVETVFIEGHTDETGNDDQNWSLSAQRAASTYRELTTIAPELRRIINRRDEEILSISGYSSTRPIDPSGTAAAWGKNRRIDLRFVMDTDPSSGLEEVRALLQKMRAAIQELKGRSE</sequence>
<organism evidence="5 6">
    <name type="scientific">Bradyrhizobium elkanii</name>
    <dbReference type="NCBI Taxonomy" id="29448"/>
    <lineage>
        <taxon>Bacteria</taxon>
        <taxon>Pseudomonadati</taxon>
        <taxon>Pseudomonadota</taxon>
        <taxon>Alphaproteobacteria</taxon>
        <taxon>Hyphomicrobiales</taxon>
        <taxon>Nitrobacteraceae</taxon>
        <taxon>Bradyrhizobium</taxon>
    </lineage>
</organism>
<feature type="transmembrane region" description="Helical" evidence="3">
    <location>
        <begin position="32"/>
        <end position="51"/>
    </location>
</feature>
<dbReference type="PANTHER" id="PTHR30329:SF21">
    <property type="entry name" value="LIPOPROTEIN YIAD-RELATED"/>
    <property type="match status" value="1"/>
</dbReference>
<feature type="domain" description="OmpA-like" evidence="4">
    <location>
        <begin position="123"/>
        <end position="271"/>
    </location>
</feature>
<protein>
    <submittedName>
        <fullName evidence="5">OmpA family protein</fullName>
    </submittedName>
</protein>
<evidence type="ECO:0000256" key="3">
    <source>
        <dbReference type="SAM" id="Phobius"/>
    </source>
</evidence>
<dbReference type="Gene3D" id="3.30.1330.60">
    <property type="entry name" value="OmpA-like domain"/>
    <property type="match status" value="1"/>
</dbReference>
<comment type="caution">
    <text evidence="5">The sequence shown here is derived from an EMBL/GenBank/DDBJ whole genome shotgun (WGS) entry which is preliminary data.</text>
</comment>
<evidence type="ECO:0000313" key="6">
    <source>
        <dbReference type="Proteomes" id="UP000305095"/>
    </source>
</evidence>
<dbReference type="RefSeq" id="WP_137479416.1">
    <property type="nucleotide sequence ID" value="NZ_SZZP01000010.1"/>
</dbReference>
<dbReference type="EMBL" id="SZZP01000010">
    <property type="protein sequence ID" value="TKV80128.1"/>
    <property type="molecule type" value="Genomic_DNA"/>
</dbReference>
<name>A0A4U6RZY9_BRAEL</name>
<keyword evidence="3" id="KW-1133">Transmembrane helix</keyword>
<dbReference type="CDD" id="cd07185">
    <property type="entry name" value="OmpA_C-like"/>
    <property type="match status" value="1"/>
</dbReference>
<dbReference type="InterPro" id="IPR006665">
    <property type="entry name" value="OmpA-like"/>
</dbReference>
<gene>
    <name evidence="5" type="ORF">FDV58_17930</name>
</gene>
<dbReference type="Pfam" id="PF00691">
    <property type="entry name" value="OmpA"/>
    <property type="match status" value="1"/>
</dbReference>
<dbReference type="AlphaFoldDB" id="A0A4U6RZY9"/>
<accession>A0A4U6RZY9</accession>
<evidence type="ECO:0000256" key="1">
    <source>
        <dbReference type="PROSITE-ProRule" id="PRU00473"/>
    </source>
</evidence>
<dbReference type="Proteomes" id="UP000305095">
    <property type="component" value="Unassembled WGS sequence"/>
</dbReference>
<dbReference type="InterPro" id="IPR050330">
    <property type="entry name" value="Bact_OuterMem_StrucFunc"/>
</dbReference>
<dbReference type="GO" id="GO:0016020">
    <property type="term" value="C:membrane"/>
    <property type="evidence" value="ECO:0007669"/>
    <property type="project" value="UniProtKB-UniRule"/>
</dbReference>
<evidence type="ECO:0000259" key="4">
    <source>
        <dbReference type="PROSITE" id="PS51123"/>
    </source>
</evidence>
<keyword evidence="1 3" id="KW-0472">Membrane</keyword>
<proteinExistence type="predicted"/>
<dbReference type="PANTHER" id="PTHR30329">
    <property type="entry name" value="STATOR ELEMENT OF FLAGELLAR MOTOR COMPLEX"/>
    <property type="match status" value="1"/>
</dbReference>
<dbReference type="PROSITE" id="PS51123">
    <property type="entry name" value="OMPA_2"/>
    <property type="match status" value="1"/>
</dbReference>
<evidence type="ECO:0000256" key="2">
    <source>
        <dbReference type="SAM" id="Coils"/>
    </source>
</evidence>
<keyword evidence="3" id="KW-0812">Transmembrane</keyword>
<keyword evidence="2" id="KW-0175">Coiled coil</keyword>
<feature type="coiled-coil region" evidence="2">
    <location>
        <begin position="79"/>
        <end position="114"/>
    </location>
</feature>